<dbReference type="InterPro" id="IPR042096">
    <property type="entry name" value="Dihydro-acid_dehy_C"/>
</dbReference>
<evidence type="ECO:0000313" key="15">
    <source>
        <dbReference type="Proteomes" id="UP000472839"/>
    </source>
</evidence>
<dbReference type="GO" id="GO:0005829">
    <property type="term" value="C:cytosol"/>
    <property type="evidence" value="ECO:0007669"/>
    <property type="project" value="TreeGrafter"/>
</dbReference>
<evidence type="ECO:0000256" key="1">
    <source>
        <dbReference type="ARBA" id="ARBA00006486"/>
    </source>
</evidence>
<evidence type="ECO:0000256" key="4">
    <source>
        <dbReference type="ARBA" id="ARBA00023004"/>
    </source>
</evidence>
<dbReference type="AlphaFoldDB" id="A0A6L4WP35"/>
<dbReference type="EC" id="4.2.1.12" evidence="9"/>
<dbReference type="PANTHER" id="PTHR43661:SF1">
    <property type="entry name" value="PHOSPHOGLUCONATE DEHYDRATASE"/>
    <property type="match status" value="1"/>
</dbReference>
<dbReference type="Pfam" id="PF24877">
    <property type="entry name" value="ILV_EDD_C"/>
    <property type="match status" value="1"/>
</dbReference>
<gene>
    <name evidence="13" type="ORF">GBG18_11570</name>
    <name evidence="12" type="ORF">GBG19_13740</name>
</gene>
<dbReference type="GO" id="GO:0046872">
    <property type="term" value="F:metal ion binding"/>
    <property type="evidence" value="ECO:0007669"/>
    <property type="project" value="UniProtKB-KW"/>
</dbReference>
<keyword evidence="4" id="KW-0408">Iron</keyword>
<dbReference type="RefSeq" id="WP_152191251.1">
    <property type="nucleotide sequence ID" value="NZ_WFKI01000001.1"/>
</dbReference>
<protein>
    <recommendedName>
        <fullName evidence="9">Phosphogluconate dehydratase</fullName>
        <ecNumber evidence="9">4.2.1.12</ecNumber>
    </recommendedName>
</protein>
<dbReference type="SUPFAM" id="SSF52016">
    <property type="entry name" value="LeuD/IlvD-like"/>
    <property type="match status" value="1"/>
</dbReference>
<keyword evidence="7 12" id="KW-0456">Lyase</keyword>
<dbReference type="PANTHER" id="PTHR43661">
    <property type="entry name" value="D-XYLONATE DEHYDRATASE"/>
    <property type="match status" value="1"/>
</dbReference>
<reference evidence="14 15" key="1">
    <citation type="submission" date="2019-10" db="EMBL/GenBank/DDBJ databases">
        <title>Poseidonibacter ostreae sp. nov., isolated from the gut of the Ostrea denselamellosa.</title>
        <authorList>
            <person name="Choi A."/>
        </authorList>
    </citation>
    <scope>NUCLEOTIDE SEQUENCE [LARGE SCALE GENOMIC DNA]</scope>
    <source>
        <strain evidence="12 15">SJOD-M-33</strain>
        <strain evidence="13 14">SJOD-M-5</strain>
    </source>
</reference>
<dbReference type="PROSITE" id="PS00886">
    <property type="entry name" value="ILVD_EDD_1"/>
    <property type="match status" value="1"/>
</dbReference>
<feature type="domain" description="Dihydroxy-acid/6-phosphogluconate dehydratase N-terminal" evidence="10">
    <location>
        <begin position="66"/>
        <end position="377"/>
    </location>
</feature>
<organism evidence="12 15">
    <name type="scientific">Poseidonibacter ostreae</name>
    <dbReference type="NCBI Taxonomy" id="2654171"/>
    <lineage>
        <taxon>Bacteria</taxon>
        <taxon>Pseudomonadati</taxon>
        <taxon>Campylobacterota</taxon>
        <taxon>Epsilonproteobacteria</taxon>
        <taxon>Campylobacterales</taxon>
        <taxon>Arcobacteraceae</taxon>
        <taxon>Poseidonibacter</taxon>
    </lineage>
</organism>
<evidence type="ECO:0000313" key="13">
    <source>
        <dbReference type="EMBL" id="KAB7889155.1"/>
    </source>
</evidence>
<dbReference type="InterPro" id="IPR056740">
    <property type="entry name" value="ILV_EDD_C"/>
</dbReference>
<dbReference type="PROSITE" id="PS00887">
    <property type="entry name" value="ILVD_EDD_2"/>
    <property type="match status" value="1"/>
</dbReference>
<dbReference type="GO" id="GO:0051539">
    <property type="term" value="F:4 iron, 4 sulfur cluster binding"/>
    <property type="evidence" value="ECO:0007669"/>
    <property type="project" value="UniProtKB-KW"/>
</dbReference>
<dbReference type="GO" id="GO:0009255">
    <property type="term" value="P:Entner-Doudoroff pathway through 6-phosphogluconate"/>
    <property type="evidence" value="ECO:0007669"/>
    <property type="project" value="UniProtKB-UniRule"/>
</dbReference>
<name>A0A6L4WP35_9BACT</name>
<keyword evidence="2" id="KW-0004">4Fe-4S</keyword>
<evidence type="ECO:0000256" key="8">
    <source>
        <dbReference type="ARBA" id="ARBA00023277"/>
    </source>
</evidence>
<dbReference type="InterPro" id="IPR020558">
    <property type="entry name" value="DiOHA_6PGluconate_deHydtase_CS"/>
</dbReference>
<feature type="domain" description="Dihydroxy-acid/6-phosphogluconate dehydratase C-terminal" evidence="11">
    <location>
        <begin position="403"/>
        <end position="596"/>
    </location>
</feature>
<dbReference type="GO" id="GO:0004456">
    <property type="term" value="F:phosphogluconate dehydratase activity"/>
    <property type="evidence" value="ECO:0007669"/>
    <property type="project" value="UniProtKB-UniRule"/>
</dbReference>
<keyword evidence="3" id="KW-0479">Metal-binding</keyword>
<dbReference type="SUPFAM" id="SSF143975">
    <property type="entry name" value="IlvD/EDD N-terminal domain-like"/>
    <property type="match status" value="1"/>
</dbReference>
<dbReference type="InterPro" id="IPR004786">
    <property type="entry name" value="6-phosphgluc_deHydtase"/>
</dbReference>
<dbReference type="Proteomes" id="UP000472839">
    <property type="component" value="Unassembled WGS sequence"/>
</dbReference>
<evidence type="ECO:0000313" key="14">
    <source>
        <dbReference type="Proteomes" id="UP000461010"/>
    </source>
</evidence>
<keyword evidence="5" id="KW-0411">Iron-sulfur</keyword>
<evidence type="ECO:0000259" key="11">
    <source>
        <dbReference type="Pfam" id="PF24877"/>
    </source>
</evidence>
<accession>A0A6L4WP35</accession>
<evidence type="ECO:0000256" key="9">
    <source>
        <dbReference type="NCBIfam" id="TIGR01196"/>
    </source>
</evidence>
<keyword evidence="8" id="KW-0119">Carbohydrate metabolism</keyword>
<evidence type="ECO:0000256" key="2">
    <source>
        <dbReference type="ARBA" id="ARBA00022485"/>
    </source>
</evidence>
<proteinExistence type="inferred from homology"/>
<evidence type="ECO:0000256" key="6">
    <source>
        <dbReference type="ARBA" id="ARBA00023064"/>
    </source>
</evidence>
<dbReference type="EMBL" id="WFKK01000054">
    <property type="protein sequence ID" value="KAB7885624.1"/>
    <property type="molecule type" value="Genomic_DNA"/>
</dbReference>
<comment type="caution">
    <text evidence="12">The sequence shown here is derived from an EMBL/GenBank/DDBJ whole genome shotgun (WGS) entry which is preliminary data.</text>
</comment>
<evidence type="ECO:0000256" key="3">
    <source>
        <dbReference type="ARBA" id="ARBA00022723"/>
    </source>
</evidence>
<comment type="similarity">
    <text evidence="1">Belongs to the IlvD/Edd family.</text>
</comment>
<keyword evidence="14" id="KW-1185">Reference proteome</keyword>
<dbReference type="Gene3D" id="3.50.30.80">
    <property type="entry name" value="IlvD/EDD C-terminal domain-like"/>
    <property type="match status" value="1"/>
</dbReference>
<dbReference type="InterPro" id="IPR000581">
    <property type="entry name" value="ILV_EDD_N"/>
</dbReference>
<evidence type="ECO:0000256" key="7">
    <source>
        <dbReference type="ARBA" id="ARBA00023239"/>
    </source>
</evidence>
<sequence>MNKTILEVTNNIIKRSKKNRKVYLEMIEKSKLEGMSRKRMGCSNLAHTIAPMSDSEKELLMDMEIPNIGIVTAYNDMLSAHEPYKNYPDIIKEELVKNKATGQVAGGVPSMCDGITQGKEGMELSLFSRDNIAMGTAIGLSHNVFDGAVYLGVCDKIVPGLLMGALSFGHLPAVFIPSGPMPSGISNSDKAKKREEFALGKIDKGELLKVEAQSYHSCGTCTFFGTANSNQMLLEMMGLQLPNGSFVNTNTPLRKELTKEATRQVLSLVRKDGFALADIIDERSFVNAIVGLMATGGSSNHTIHLIAMAKIAGITLNWDDFDAISKVTPLLCQMYPNGSLDVNHFRDAGGMGVVISQLIKAGLVHNDVKTIVGVGLDDFCVEPKLEDEKLIFTKDCNVSRNTEVVSSIESPYSVEGGLKLLTGNIGRSVIKTSALKEEQLYIKAPAMVFDTQEGLKESFARGELNKDFVAVVKCQGPKANGMPELHGLLPIMGLIQNQGFKVAIVTDGRMSGASGKVPSAIHLTNEAIEGGMINNIRNDDIICLDVKNGKLTLEESSEELIKRVNKNKIIKNNDLTYGRFLFNAVRENISNAEDGATIFKDYEEKE</sequence>
<dbReference type="InterPro" id="IPR037237">
    <property type="entry name" value="IlvD/EDD_N"/>
</dbReference>
<dbReference type="Pfam" id="PF00920">
    <property type="entry name" value="ILVD_EDD_N"/>
    <property type="match status" value="1"/>
</dbReference>
<dbReference type="EMBL" id="WFKJ01000039">
    <property type="protein sequence ID" value="KAB7889155.1"/>
    <property type="molecule type" value="Genomic_DNA"/>
</dbReference>
<dbReference type="Proteomes" id="UP000461010">
    <property type="component" value="Unassembled WGS sequence"/>
</dbReference>
<dbReference type="GO" id="GO:0019521">
    <property type="term" value="P:D-gluconate metabolic process"/>
    <property type="evidence" value="ECO:0007669"/>
    <property type="project" value="UniProtKB-KW"/>
</dbReference>
<evidence type="ECO:0000313" key="12">
    <source>
        <dbReference type="EMBL" id="KAB7885624.1"/>
    </source>
</evidence>
<evidence type="ECO:0000259" key="10">
    <source>
        <dbReference type="Pfam" id="PF00920"/>
    </source>
</evidence>
<keyword evidence="6" id="KW-0311">Gluconate utilization</keyword>
<dbReference type="NCBIfam" id="TIGR01196">
    <property type="entry name" value="edd"/>
    <property type="match status" value="1"/>
</dbReference>
<evidence type="ECO:0000256" key="5">
    <source>
        <dbReference type="ARBA" id="ARBA00023014"/>
    </source>
</evidence>